<reference evidence="1 2" key="1">
    <citation type="journal article" date="2014" name="Genome Announc.">
        <title>Draft Genome Sequence of Cytophaga fermentans JCM 21142T, a Facultative Anaerobe Isolated from Marine Mud.</title>
        <authorList>
            <person name="Starns D."/>
            <person name="Oshima K."/>
            <person name="Suda W."/>
            <person name="Iino T."/>
            <person name="Yuki M."/>
            <person name="Inoue J."/>
            <person name="Kitamura K."/>
            <person name="Iida T."/>
            <person name="Darby A."/>
            <person name="Hattori M."/>
            <person name="Ohkuma M."/>
        </authorList>
    </citation>
    <scope>NUCLEOTIDE SEQUENCE [LARGE SCALE GENOMIC DNA]</scope>
    <source>
        <strain evidence="1 2">JCM 21142</strain>
    </source>
</reference>
<sequence length="74" mass="8968">MFYRKLFKDLELEERQDVSGKYFICLHSPHYSGDLIGYQPYFEYLVIFENELICRFKELDKAKEYVQIMNDSLG</sequence>
<organism evidence="1 2">
    <name type="scientific">Saccharicrinis fermentans DSM 9555 = JCM 21142</name>
    <dbReference type="NCBI Taxonomy" id="869213"/>
    <lineage>
        <taxon>Bacteria</taxon>
        <taxon>Pseudomonadati</taxon>
        <taxon>Bacteroidota</taxon>
        <taxon>Bacteroidia</taxon>
        <taxon>Marinilabiliales</taxon>
        <taxon>Marinilabiliaceae</taxon>
        <taxon>Saccharicrinis</taxon>
    </lineage>
</organism>
<dbReference type="Proteomes" id="UP000019402">
    <property type="component" value="Unassembled WGS sequence"/>
</dbReference>
<dbReference type="RefSeq" id="WP_027470467.1">
    <property type="nucleotide sequence ID" value="NZ_BAMD01000097.1"/>
</dbReference>
<accession>W7YT00</accession>
<proteinExistence type="predicted"/>
<name>W7YT00_9BACT</name>
<keyword evidence="2" id="KW-1185">Reference proteome</keyword>
<comment type="caution">
    <text evidence="1">The sequence shown here is derived from an EMBL/GenBank/DDBJ whole genome shotgun (WGS) entry which is preliminary data.</text>
</comment>
<evidence type="ECO:0000313" key="2">
    <source>
        <dbReference type="Proteomes" id="UP000019402"/>
    </source>
</evidence>
<dbReference type="EMBL" id="BAMD01000097">
    <property type="protein sequence ID" value="GAF05564.1"/>
    <property type="molecule type" value="Genomic_DNA"/>
</dbReference>
<gene>
    <name evidence="1" type="ORF">JCM21142_104304</name>
</gene>
<protein>
    <submittedName>
        <fullName evidence="1">Uncharacterized protein</fullName>
    </submittedName>
</protein>
<dbReference type="AlphaFoldDB" id="W7YT00"/>
<evidence type="ECO:0000313" key="1">
    <source>
        <dbReference type="EMBL" id="GAF05564.1"/>
    </source>
</evidence>
<dbReference type="STRING" id="869213.GCA_000517085_00430"/>